<reference evidence="4 5" key="1">
    <citation type="submission" date="2020-08" db="EMBL/GenBank/DDBJ databases">
        <title>Genomic Encyclopedia of Type Strains, Phase IV (KMG-V): Genome sequencing to study the core and pangenomes of soil and plant-associated prokaryotes.</title>
        <authorList>
            <person name="Whitman W."/>
        </authorList>
    </citation>
    <scope>NUCLEOTIDE SEQUENCE [LARGE SCALE GENOMIC DNA]</scope>
    <source>
        <strain evidence="4 5">X5P2</strain>
    </source>
</reference>
<evidence type="ECO:0000313" key="5">
    <source>
        <dbReference type="Proteomes" id="UP000535182"/>
    </source>
</evidence>
<organism evidence="4 5">
    <name type="scientific">Tunturiibacter gelidiferens</name>
    <dbReference type="NCBI Taxonomy" id="3069689"/>
    <lineage>
        <taxon>Bacteria</taxon>
        <taxon>Pseudomonadati</taxon>
        <taxon>Acidobacteriota</taxon>
        <taxon>Terriglobia</taxon>
        <taxon>Terriglobales</taxon>
        <taxon>Acidobacteriaceae</taxon>
        <taxon>Tunturiibacter</taxon>
    </lineage>
</organism>
<gene>
    <name evidence="4" type="ORF">HDF14_003805</name>
</gene>
<keyword evidence="1" id="KW-0808">Transferase</keyword>
<protein>
    <submittedName>
        <fullName evidence="4">GNAT family acetyltransferase</fullName>
    </submittedName>
</protein>
<dbReference type="Gene3D" id="3.40.630.30">
    <property type="match status" value="1"/>
</dbReference>
<evidence type="ECO:0000256" key="2">
    <source>
        <dbReference type="ARBA" id="ARBA00023315"/>
    </source>
</evidence>
<dbReference type="InterPro" id="IPR050832">
    <property type="entry name" value="Bact_Acetyltransf"/>
</dbReference>
<dbReference type="PROSITE" id="PS51186">
    <property type="entry name" value="GNAT"/>
    <property type="match status" value="1"/>
</dbReference>
<dbReference type="SUPFAM" id="SSF55729">
    <property type="entry name" value="Acyl-CoA N-acyltransferases (Nat)"/>
    <property type="match status" value="1"/>
</dbReference>
<feature type="domain" description="N-acetyltransferase" evidence="3">
    <location>
        <begin position="2"/>
        <end position="149"/>
    </location>
</feature>
<keyword evidence="5" id="KW-1185">Reference proteome</keyword>
<dbReference type="AlphaFoldDB" id="A0A9X0U6T9"/>
<dbReference type="InterPro" id="IPR000182">
    <property type="entry name" value="GNAT_dom"/>
</dbReference>
<dbReference type="EMBL" id="JACHEB010000009">
    <property type="protein sequence ID" value="MBB5330172.1"/>
    <property type="molecule type" value="Genomic_DNA"/>
</dbReference>
<proteinExistence type="predicted"/>
<evidence type="ECO:0000256" key="1">
    <source>
        <dbReference type="ARBA" id="ARBA00022679"/>
    </source>
</evidence>
<dbReference type="PANTHER" id="PTHR43877">
    <property type="entry name" value="AMINOALKYLPHOSPHONATE N-ACETYLTRANSFERASE-RELATED-RELATED"/>
    <property type="match status" value="1"/>
</dbReference>
<dbReference type="InterPro" id="IPR016181">
    <property type="entry name" value="Acyl_CoA_acyltransferase"/>
</dbReference>
<dbReference type="GO" id="GO:0016747">
    <property type="term" value="F:acyltransferase activity, transferring groups other than amino-acyl groups"/>
    <property type="evidence" value="ECO:0007669"/>
    <property type="project" value="InterPro"/>
</dbReference>
<dbReference type="CDD" id="cd04301">
    <property type="entry name" value="NAT_SF"/>
    <property type="match status" value="1"/>
</dbReference>
<dbReference type="Proteomes" id="UP000535182">
    <property type="component" value="Unassembled WGS sequence"/>
</dbReference>
<evidence type="ECO:0000313" key="4">
    <source>
        <dbReference type="EMBL" id="MBB5330172.1"/>
    </source>
</evidence>
<dbReference type="RefSeq" id="WP_183979378.1">
    <property type="nucleotide sequence ID" value="NZ_JACHEB010000009.1"/>
</dbReference>
<dbReference type="Pfam" id="PF00583">
    <property type="entry name" value="Acetyltransf_1"/>
    <property type="match status" value="1"/>
</dbReference>
<comment type="caution">
    <text evidence="4">The sequence shown here is derived from an EMBL/GenBank/DDBJ whole genome shotgun (WGS) entry which is preliminary data.</text>
</comment>
<keyword evidence="2" id="KW-0012">Acyltransferase</keyword>
<evidence type="ECO:0000259" key="3">
    <source>
        <dbReference type="PROSITE" id="PS51186"/>
    </source>
</evidence>
<sequence>MITIHPIQLPVPGMEQLQVEALQEGVLFIERLWEEWQNGMNRFAAPGEKLYGCMDQAVLVAIGGLNQDPFDGRRGVGRIRRVYVRPAWRNKGIGEALVHTLVENARTSFTTLHLRTENPTAARLYERVGFSRRLALNATHVLDFNQTARQLE</sequence>
<name>A0A9X0U6T9_9BACT</name>
<accession>A0A9X0U6T9</accession>